<dbReference type="KEGG" id="lmu:LBLM1_01030"/>
<reference evidence="10 11" key="1">
    <citation type="journal article" date="2012" name="J. Bacteriol.">
        <title>Genome sequence of Lactobacillus mucosae LM1, isolated from piglet feces.</title>
        <authorList>
            <person name="Lee J.H."/>
            <person name="Valeriano V.D."/>
            <person name="Shin Y.R."/>
            <person name="Chae J.P."/>
            <person name="Kim G.B."/>
            <person name="Ham J.S."/>
            <person name="Chun J."/>
            <person name="Kang D.K."/>
        </authorList>
    </citation>
    <scope>NUCLEOTIDE SEQUENCE [LARGE SCALE GENOMIC DNA]</scope>
    <source>
        <strain evidence="10 11">LM1</strain>
    </source>
</reference>
<dbReference type="GO" id="GO:0022857">
    <property type="term" value="F:transmembrane transporter activity"/>
    <property type="evidence" value="ECO:0007669"/>
    <property type="project" value="TreeGrafter"/>
</dbReference>
<dbReference type="AlphaFoldDB" id="A0A0D4CI34"/>
<feature type="domain" description="ABC3 transporter permease C-terminal" evidence="8">
    <location>
        <begin position="281"/>
        <end position="395"/>
    </location>
</feature>
<feature type="transmembrane region" description="Helical" evidence="7">
    <location>
        <begin position="358"/>
        <end position="386"/>
    </location>
</feature>
<evidence type="ECO:0000313" key="11">
    <source>
        <dbReference type="Proteomes" id="UP000003645"/>
    </source>
</evidence>
<dbReference type="Pfam" id="PF02687">
    <property type="entry name" value="FtsX"/>
    <property type="match status" value="1"/>
</dbReference>
<comment type="similarity">
    <text evidence="6">Belongs to the ABC-4 integral membrane protein family.</text>
</comment>
<dbReference type="GO" id="GO:0005886">
    <property type="term" value="C:plasma membrane"/>
    <property type="evidence" value="ECO:0007669"/>
    <property type="project" value="UniProtKB-SubCell"/>
</dbReference>
<evidence type="ECO:0000256" key="3">
    <source>
        <dbReference type="ARBA" id="ARBA00022692"/>
    </source>
</evidence>
<accession>A0A0D4CI34</accession>
<protein>
    <submittedName>
        <fullName evidence="10">ABC transporter permease</fullName>
    </submittedName>
</protein>
<dbReference type="RefSeq" id="WP_033934713.1">
    <property type="nucleotide sequence ID" value="NZ_CP011013.1"/>
</dbReference>
<dbReference type="PANTHER" id="PTHR30572">
    <property type="entry name" value="MEMBRANE COMPONENT OF TRANSPORTER-RELATED"/>
    <property type="match status" value="1"/>
</dbReference>
<keyword evidence="11" id="KW-1185">Reference proteome</keyword>
<evidence type="ECO:0000259" key="8">
    <source>
        <dbReference type="Pfam" id="PF02687"/>
    </source>
</evidence>
<organism evidence="10 11">
    <name type="scientific">Limosilactobacillus mucosae LM1</name>
    <dbReference type="NCBI Taxonomy" id="1130798"/>
    <lineage>
        <taxon>Bacteria</taxon>
        <taxon>Bacillati</taxon>
        <taxon>Bacillota</taxon>
        <taxon>Bacilli</taxon>
        <taxon>Lactobacillales</taxon>
        <taxon>Lactobacillaceae</taxon>
        <taxon>Limosilactobacillus</taxon>
    </lineage>
</organism>
<dbReference type="PANTHER" id="PTHR30572:SF4">
    <property type="entry name" value="ABC TRANSPORTER PERMEASE YTRF"/>
    <property type="match status" value="1"/>
</dbReference>
<evidence type="ECO:0000256" key="7">
    <source>
        <dbReference type="SAM" id="Phobius"/>
    </source>
</evidence>
<evidence type="ECO:0000256" key="6">
    <source>
        <dbReference type="ARBA" id="ARBA00038076"/>
    </source>
</evidence>
<dbReference type="STRING" id="1130798.LBLM1_01030"/>
<evidence type="ECO:0000313" key="10">
    <source>
        <dbReference type="EMBL" id="AJT49822.1"/>
    </source>
</evidence>
<keyword evidence="3 7" id="KW-0812">Transmembrane</keyword>
<keyword evidence="4 7" id="KW-1133">Transmembrane helix</keyword>
<dbReference type="InterPro" id="IPR003838">
    <property type="entry name" value="ABC3_permease_C"/>
</dbReference>
<keyword evidence="5 7" id="KW-0472">Membrane</keyword>
<feature type="domain" description="MacB-like periplasmic core" evidence="9">
    <location>
        <begin position="21"/>
        <end position="241"/>
    </location>
</feature>
<dbReference type="Pfam" id="PF12704">
    <property type="entry name" value="MacB_PCD"/>
    <property type="match status" value="1"/>
</dbReference>
<keyword evidence="2" id="KW-1003">Cell membrane</keyword>
<evidence type="ECO:0000256" key="2">
    <source>
        <dbReference type="ARBA" id="ARBA00022475"/>
    </source>
</evidence>
<dbReference type="HOGENOM" id="CLU_000604_8_0_9"/>
<proteinExistence type="inferred from homology"/>
<dbReference type="OrthoDB" id="9770036at2"/>
<sequence>MRNAELLRSALQSLRANPKRSFLTTIGITIGIAAVITILALGNGVKKRLSDEFNTTQNGEQYTYLYFTPNDSQSAASGFTETDLNAIEERFGAKVKKAAISHETNNASVSPLVGNERVNNATISLLKRPTSKISIIAGRNLTTNELLTEEPVILMKESLAKKQYQTVQNAVGTSVSIGDHDYRVVGVYRSQANTYNDNKYGADLIGGTKLFYSGTTATTGYGIKLTFYQGANAGKVTKKIKKYMEKKGTSAHDGTYMAVDAGAELTKVNNMITGLTAFISAIAGISLFIAGIGVMNMMYISVSERTQEIGIRLAVGAAPQNVMAQFLLEAIVLTVGGGLLGFVIGWLLAGIISNFMPYHIHAVITLNSFLLAFGVSASVGIIFGILPAKQAANKNLIEILR</sequence>
<comment type="subcellular location">
    <subcellularLocation>
        <location evidence="1">Cell membrane</location>
        <topology evidence="1">Multi-pass membrane protein</topology>
    </subcellularLocation>
</comment>
<dbReference type="InterPro" id="IPR050250">
    <property type="entry name" value="Macrolide_Exporter_MacB"/>
</dbReference>
<dbReference type="InterPro" id="IPR025857">
    <property type="entry name" value="MacB_PCD"/>
</dbReference>
<name>A0A0D4CI34_LIMMU</name>
<feature type="transmembrane region" description="Helical" evidence="7">
    <location>
        <begin position="21"/>
        <end position="42"/>
    </location>
</feature>
<dbReference type="Proteomes" id="UP000003645">
    <property type="component" value="Chromosome"/>
</dbReference>
<dbReference type="EMBL" id="CP011013">
    <property type="protein sequence ID" value="AJT49822.1"/>
    <property type="molecule type" value="Genomic_DNA"/>
</dbReference>
<evidence type="ECO:0000256" key="1">
    <source>
        <dbReference type="ARBA" id="ARBA00004651"/>
    </source>
</evidence>
<evidence type="ECO:0000256" key="4">
    <source>
        <dbReference type="ARBA" id="ARBA00022989"/>
    </source>
</evidence>
<gene>
    <name evidence="10" type="ORF">LBLM1_01030</name>
</gene>
<feature type="transmembrane region" description="Helical" evidence="7">
    <location>
        <begin position="330"/>
        <end position="352"/>
    </location>
</feature>
<evidence type="ECO:0000256" key="5">
    <source>
        <dbReference type="ARBA" id="ARBA00023136"/>
    </source>
</evidence>
<feature type="transmembrane region" description="Helical" evidence="7">
    <location>
        <begin position="275"/>
        <end position="295"/>
    </location>
</feature>
<evidence type="ECO:0000259" key="9">
    <source>
        <dbReference type="Pfam" id="PF12704"/>
    </source>
</evidence>